<dbReference type="Proteomes" id="UP000030185">
    <property type="component" value="Unassembled WGS sequence"/>
</dbReference>
<evidence type="ECO:0000313" key="2">
    <source>
        <dbReference type="EMBL" id="GAL85240.1"/>
    </source>
</evidence>
<evidence type="ECO:0000259" key="1">
    <source>
        <dbReference type="Pfam" id="PF13546"/>
    </source>
</evidence>
<dbReference type="SUPFAM" id="SSF53098">
    <property type="entry name" value="Ribonuclease H-like"/>
    <property type="match status" value="1"/>
</dbReference>
<dbReference type="STRING" id="153721.MYP_2469"/>
<dbReference type="Pfam" id="PF13546">
    <property type="entry name" value="DDE_5"/>
    <property type="match status" value="1"/>
</dbReference>
<organism evidence="2 3">
    <name type="scientific">Sporocytophaga myxococcoides</name>
    <dbReference type="NCBI Taxonomy" id="153721"/>
    <lineage>
        <taxon>Bacteria</taxon>
        <taxon>Pseudomonadati</taxon>
        <taxon>Bacteroidota</taxon>
        <taxon>Cytophagia</taxon>
        <taxon>Cytophagales</taxon>
        <taxon>Cytophagaceae</taxon>
        <taxon>Sporocytophaga</taxon>
    </lineage>
</organism>
<evidence type="ECO:0000313" key="3">
    <source>
        <dbReference type="Proteomes" id="UP000030185"/>
    </source>
</evidence>
<sequence>MTRKTTPRFLKDNSKYDKKTTFAQGLEGRLTAFVECFKSVFTLYNSSSDQICDQYFNGLFLSEKRNCQSISEKVSCNEQSLNHFISNSPWDYNQLFSLIASKYTSILPSSWKNDLCLAIDESSFPKKGNKSVGVSHQYCGQLGKLANCQVGVFASLICRNLYCLILAVLFLPQKWIDIKETDIPAIDKTYKTKIEIALEIIIRVKTVFKIPFKWVCFDSFYGRDSSLLFSLQDLSITFVADIPNHHAVYLKLPKVLQPVNSIGKRGRKSTRKIIKGRSIVVNKIASQIKETDYREIILRKNNNGKNVKAKFFSCPANIVKKADGSVMNVILLIRKDEDGTIRYTITNAINESLERLAFMQAQRYFIERSFQEAKQQLGMNEYQIRGYKGWHRHMAMTSLALLFVQIEKQLYRNEGMQPTTPILCKSIIKLLPQKVLSLQDLLNKVSKPLNKNRRKLIT</sequence>
<dbReference type="NCBIfam" id="NF033540">
    <property type="entry name" value="transpos_IS701"/>
    <property type="match status" value="1"/>
</dbReference>
<accession>A0A098LEA3</accession>
<dbReference type="PANTHER" id="PTHR33627">
    <property type="entry name" value="TRANSPOSASE"/>
    <property type="match status" value="1"/>
</dbReference>
<comment type="caution">
    <text evidence="2">The sequence shown here is derived from an EMBL/GenBank/DDBJ whole genome shotgun (WGS) entry which is preliminary data.</text>
</comment>
<dbReference type="OrthoDB" id="6139076at2"/>
<feature type="domain" description="Transposase IS701-like DDE" evidence="1">
    <location>
        <begin position="52"/>
        <end position="300"/>
    </location>
</feature>
<keyword evidence="3" id="KW-1185">Reference proteome</keyword>
<dbReference type="InterPro" id="IPR039365">
    <property type="entry name" value="IS701-like"/>
</dbReference>
<dbReference type="AlphaFoldDB" id="A0A098LEA3"/>
<reference evidence="2 3" key="1">
    <citation type="submission" date="2014-09" db="EMBL/GenBank/DDBJ databases">
        <title>Sporocytophaga myxococcoides PG-01 genome sequencing.</title>
        <authorList>
            <person name="Liu L."/>
            <person name="Gao P.J."/>
            <person name="Chen G.J."/>
            <person name="Wang L.S."/>
        </authorList>
    </citation>
    <scope>NUCLEOTIDE SEQUENCE [LARGE SCALE GENOMIC DNA]</scope>
    <source>
        <strain evidence="2 3">PG-01</strain>
    </source>
</reference>
<dbReference type="InterPro" id="IPR038721">
    <property type="entry name" value="IS701-like_DDE_dom"/>
</dbReference>
<protein>
    <submittedName>
        <fullName evidence="2">Transposase</fullName>
    </submittedName>
</protein>
<dbReference type="InterPro" id="IPR012337">
    <property type="entry name" value="RNaseH-like_sf"/>
</dbReference>
<dbReference type="PANTHER" id="PTHR33627:SF1">
    <property type="entry name" value="TRANSPOSASE"/>
    <property type="match status" value="1"/>
</dbReference>
<dbReference type="RefSeq" id="WP_045463469.1">
    <property type="nucleotide sequence ID" value="NZ_BBLT01000004.1"/>
</dbReference>
<name>A0A098LEA3_9BACT</name>
<dbReference type="EMBL" id="BBLT01000004">
    <property type="protein sequence ID" value="GAL85240.1"/>
    <property type="molecule type" value="Genomic_DNA"/>
</dbReference>
<dbReference type="eggNOG" id="COG5659">
    <property type="taxonomic scope" value="Bacteria"/>
</dbReference>
<proteinExistence type="predicted"/>
<gene>
    <name evidence="2" type="ORF">MYP_2469</name>
</gene>